<dbReference type="PANTHER" id="PTHR43806">
    <property type="entry name" value="PEPTIDASE S8"/>
    <property type="match status" value="1"/>
</dbReference>
<organism evidence="9 10">
    <name type="scientific">Sorangium cellulosum</name>
    <name type="common">Polyangium cellulosum</name>
    <dbReference type="NCBI Taxonomy" id="56"/>
    <lineage>
        <taxon>Bacteria</taxon>
        <taxon>Pseudomonadati</taxon>
        <taxon>Myxococcota</taxon>
        <taxon>Polyangia</taxon>
        <taxon>Polyangiales</taxon>
        <taxon>Polyangiaceae</taxon>
        <taxon>Sorangium</taxon>
    </lineage>
</organism>
<evidence type="ECO:0000256" key="2">
    <source>
        <dbReference type="ARBA" id="ARBA00022670"/>
    </source>
</evidence>
<evidence type="ECO:0000313" key="9">
    <source>
        <dbReference type="EMBL" id="KYF72662.1"/>
    </source>
</evidence>
<dbReference type="Proteomes" id="UP000075260">
    <property type="component" value="Unassembled WGS sequence"/>
</dbReference>
<dbReference type="InterPro" id="IPR023827">
    <property type="entry name" value="Peptidase_S8_Asp-AS"/>
</dbReference>
<name>A0A150QXN1_SORCE</name>
<dbReference type="GO" id="GO:0004252">
    <property type="term" value="F:serine-type endopeptidase activity"/>
    <property type="evidence" value="ECO:0007669"/>
    <property type="project" value="UniProtKB-UniRule"/>
</dbReference>
<feature type="region of interest" description="Disordered" evidence="7">
    <location>
        <begin position="1"/>
        <end position="22"/>
    </location>
</feature>
<protein>
    <submittedName>
        <fullName evidence="9">Alkaline protease</fullName>
    </submittedName>
</protein>
<dbReference type="PRINTS" id="PR00723">
    <property type="entry name" value="SUBTILISIN"/>
</dbReference>
<evidence type="ECO:0000256" key="1">
    <source>
        <dbReference type="ARBA" id="ARBA00011073"/>
    </source>
</evidence>
<dbReference type="Gene3D" id="3.40.50.200">
    <property type="entry name" value="Peptidase S8/S53 domain"/>
    <property type="match status" value="1"/>
</dbReference>
<dbReference type="CDD" id="cd07492">
    <property type="entry name" value="Peptidases_S8_8"/>
    <property type="match status" value="1"/>
</dbReference>
<feature type="compositionally biased region" description="Basic and acidic residues" evidence="7">
    <location>
        <begin position="273"/>
        <end position="289"/>
    </location>
</feature>
<feature type="active site" description="Charge relay system" evidence="5">
    <location>
        <position position="33"/>
    </location>
</feature>
<dbReference type="GO" id="GO:0006508">
    <property type="term" value="P:proteolysis"/>
    <property type="evidence" value="ECO:0007669"/>
    <property type="project" value="UniProtKB-KW"/>
</dbReference>
<sequence length="289" mass="29981">MTEASPAGPGGEQGEASRPMERRGAGVRVALIDSGVDASHPALRAAALRHVALIRRGAVHEVEPCAPGDVSGHGTACAGIVHRMARGAEITSVRALGEDGRCSRDGLIAALRFCVRERFSVVNLSLGIDIPKGAPLRPGDHRSLVELYEVADAAYTAEVVLVAAGPNTAAFRTYPGCFKSLIGVGRGPFRDPEALRSELTLDHEILAPGDEVLAPALGGGERRWTGTSFAAPHVTAHVARIRAARPELSIEAVKAALHALARGAGRSAGEGAMRADEAAGEPEERCAPA</sequence>
<evidence type="ECO:0000256" key="5">
    <source>
        <dbReference type="PROSITE-ProRule" id="PRU01240"/>
    </source>
</evidence>
<evidence type="ECO:0000256" key="6">
    <source>
        <dbReference type="RuleBase" id="RU003355"/>
    </source>
</evidence>
<dbReference type="PROSITE" id="PS51892">
    <property type="entry name" value="SUBTILASE"/>
    <property type="match status" value="1"/>
</dbReference>
<gene>
    <name evidence="9" type="ORF">BE15_00995</name>
</gene>
<dbReference type="AlphaFoldDB" id="A0A150QXN1"/>
<keyword evidence="3 5" id="KW-0378">Hydrolase</keyword>
<evidence type="ECO:0000256" key="4">
    <source>
        <dbReference type="ARBA" id="ARBA00022825"/>
    </source>
</evidence>
<feature type="region of interest" description="Disordered" evidence="7">
    <location>
        <begin position="266"/>
        <end position="289"/>
    </location>
</feature>
<dbReference type="InterPro" id="IPR023828">
    <property type="entry name" value="Peptidase_S8_Ser-AS"/>
</dbReference>
<proteinExistence type="inferred from homology"/>
<dbReference type="OrthoDB" id="5930286at2"/>
<evidence type="ECO:0000256" key="7">
    <source>
        <dbReference type="SAM" id="MobiDB-lite"/>
    </source>
</evidence>
<dbReference type="InterPro" id="IPR034067">
    <property type="entry name" value="Serine_protease_KerA-like_dom"/>
</dbReference>
<dbReference type="Pfam" id="PF00082">
    <property type="entry name" value="Peptidase_S8"/>
    <property type="match status" value="1"/>
</dbReference>
<feature type="active site" description="Charge relay system" evidence="5">
    <location>
        <position position="73"/>
    </location>
</feature>
<evidence type="ECO:0000256" key="3">
    <source>
        <dbReference type="ARBA" id="ARBA00022801"/>
    </source>
</evidence>
<evidence type="ECO:0000313" key="10">
    <source>
        <dbReference type="Proteomes" id="UP000075260"/>
    </source>
</evidence>
<feature type="domain" description="Peptidase S8/S53" evidence="8">
    <location>
        <begin position="24"/>
        <end position="261"/>
    </location>
</feature>
<dbReference type="PROSITE" id="PS00136">
    <property type="entry name" value="SUBTILASE_ASP"/>
    <property type="match status" value="1"/>
</dbReference>
<dbReference type="EMBL" id="JEMA01000249">
    <property type="protein sequence ID" value="KYF72662.1"/>
    <property type="molecule type" value="Genomic_DNA"/>
</dbReference>
<keyword evidence="2 5" id="KW-0645">Protease</keyword>
<dbReference type="InterPro" id="IPR050131">
    <property type="entry name" value="Peptidase_S8_subtilisin-like"/>
</dbReference>
<dbReference type="PROSITE" id="PS00138">
    <property type="entry name" value="SUBTILASE_SER"/>
    <property type="match status" value="1"/>
</dbReference>
<feature type="active site" description="Charge relay system" evidence="5">
    <location>
        <position position="228"/>
    </location>
</feature>
<accession>A0A150QXN1</accession>
<keyword evidence="4 5" id="KW-0720">Serine protease</keyword>
<reference evidence="9 10" key="1">
    <citation type="submission" date="2014-02" db="EMBL/GenBank/DDBJ databases">
        <title>The small core and large imbalanced accessory genome model reveals a collaborative survival strategy of Sorangium cellulosum strains in nature.</title>
        <authorList>
            <person name="Han K."/>
            <person name="Peng R."/>
            <person name="Blom J."/>
            <person name="Li Y.-Z."/>
        </authorList>
    </citation>
    <scope>NUCLEOTIDE SEQUENCE [LARGE SCALE GENOMIC DNA]</scope>
    <source>
        <strain evidence="9 10">So0008-312</strain>
    </source>
</reference>
<comment type="caution">
    <text evidence="9">The sequence shown here is derived from an EMBL/GenBank/DDBJ whole genome shotgun (WGS) entry which is preliminary data.</text>
</comment>
<dbReference type="RefSeq" id="WP_061606172.1">
    <property type="nucleotide sequence ID" value="NZ_JEMA01000249.1"/>
</dbReference>
<dbReference type="InterPro" id="IPR000209">
    <property type="entry name" value="Peptidase_S8/S53_dom"/>
</dbReference>
<comment type="similarity">
    <text evidence="1 5 6">Belongs to the peptidase S8 family.</text>
</comment>
<dbReference type="InterPro" id="IPR036852">
    <property type="entry name" value="Peptidase_S8/S53_dom_sf"/>
</dbReference>
<dbReference type="SUPFAM" id="SSF52743">
    <property type="entry name" value="Subtilisin-like"/>
    <property type="match status" value="1"/>
</dbReference>
<dbReference type="PANTHER" id="PTHR43806:SF11">
    <property type="entry name" value="CEREVISIN-RELATED"/>
    <property type="match status" value="1"/>
</dbReference>
<dbReference type="InterPro" id="IPR015500">
    <property type="entry name" value="Peptidase_S8_subtilisin-rel"/>
</dbReference>
<evidence type="ECO:0000259" key="8">
    <source>
        <dbReference type="Pfam" id="PF00082"/>
    </source>
</evidence>